<gene>
    <name evidence="12" type="primary">LOC117656497</name>
</gene>
<dbReference type="PROSITE" id="PS50259">
    <property type="entry name" value="G_PROTEIN_RECEP_F3_4"/>
    <property type="match status" value="1"/>
</dbReference>
<dbReference type="Proteomes" id="UP001652622">
    <property type="component" value="Unplaced"/>
</dbReference>
<sequence>MATILCMYKIPQLTYGSDLLMEEKTQGVFFHQMFPTVALQYEDQEGRTICTGEEKLVSLPVSVFETSLTAHSYSIYNAVHAIAHALHDMHSTKSVYRSRTKREGWKLLHLSLWQRIKVGKIEPMALPKEGFTIHAEEIQWPSQFNQTKPLSLCNDACPMGTSKAKKEGKPFCCYDCFPCPEGKIADQKDMDVCSQCPNDHYPNLTQDSCIPKKKTYLSYGEPLGSTLASFALCATCLSAFILGIFVKYHDTPIVKANNRNLTYALLVSLFFCFLCALLFIGHPKKMTCFIRQTAFGMIFSTAVSCILAKTIVVVLAFTAIKPGFRMKKWMGQVLANSIILSSSLIQVIICTVWLVVSPPFPDVDMHSMPAEIIEECNEGSASMFYCVLGFMGFLAIVSFVVAFLARRLPDTFNEAKFITFSMLLFCSVWMSFVPTYLSTKGKYMVAVEIFSILTSSFGILSCIFFPKCYIILLKPNLNTREQLTRKK</sequence>
<dbReference type="InterPro" id="IPR017979">
    <property type="entry name" value="GPCR_3_CS"/>
</dbReference>
<dbReference type="InterPro" id="IPR011500">
    <property type="entry name" value="GPCR_3_9-Cys_dom"/>
</dbReference>
<reference evidence="12" key="1">
    <citation type="submission" date="2025-08" db="UniProtKB">
        <authorList>
            <consortium name="RefSeq"/>
        </authorList>
    </citation>
    <scope>IDENTIFICATION</scope>
    <source>
        <tissue evidence="12">Blood</tissue>
    </source>
</reference>
<keyword evidence="11" id="KW-1185">Reference proteome</keyword>
<keyword evidence="4 9" id="KW-1133">Transmembrane helix</keyword>
<evidence type="ECO:0000256" key="4">
    <source>
        <dbReference type="ARBA" id="ARBA00022989"/>
    </source>
</evidence>
<proteinExistence type="predicted"/>
<dbReference type="InterPro" id="IPR004073">
    <property type="entry name" value="GPCR_3_vmron_rcpt_2"/>
</dbReference>
<dbReference type="GeneID" id="117656497"/>
<keyword evidence="5" id="KW-0297">G-protein coupled receptor</keyword>
<keyword evidence="2" id="KW-1003">Cell membrane</keyword>
<dbReference type="InterPro" id="IPR000068">
    <property type="entry name" value="GPCR_3_Ca_sens_rcpt-rel"/>
</dbReference>
<evidence type="ECO:0000313" key="12">
    <source>
        <dbReference type="RefSeq" id="XP_060541314.1"/>
    </source>
</evidence>
<protein>
    <submittedName>
        <fullName evidence="12">Vomeronasal type-2 receptor 26-like</fullName>
    </submittedName>
</protein>
<dbReference type="Pfam" id="PF00003">
    <property type="entry name" value="7tm_3"/>
    <property type="match status" value="1"/>
</dbReference>
<dbReference type="InterPro" id="IPR038550">
    <property type="entry name" value="GPCR_3_9-Cys_sf"/>
</dbReference>
<feature type="transmembrane region" description="Helical" evidence="9">
    <location>
        <begin position="333"/>
        <end position="356"/>
    </location>
</feature>
<feature type="transmembrane region" description="Helical" evidence="9">
    <location>
        <begin position="260"/>
        <end position="282"/>
    </location>
</feature>
<dbReference type="PROSITE" id="PS00981">
    <property type="entry name" value="G_PROTEIN_RECEP_F3_3"/>
    <property type="match status" value="1"/>
</dbReference>
<evidence type="ECO:0000256" key="7">
    <source>
        <dbReference type="ARBA" id="ARBA00023180"/>
    </source>
</evidence>
<accession>A0ABM3YYX8</accession>
<dbReference type="Gene3D" id="3.40.50.2300">
    <property type="match status" value="1"/>
</dbReference>
<evidence type="ECO:0000256" key="8">
    <source>
        <dbReference type="ARBA" id="ARBA00023224"/>
    </source>
</evidence>
<keyword evidence="5" id="KW-0675">Receptor</keyword>
<organism evidence="11 12">
    <name type="scientific">Pantherophis guttatus</name>
    <name type="common">Corn snake</name>
    <name type="synonym">Elaphe guttata</name>
    <dbReference type="NCBI Taxonomy" id="94885"/>
    <lineage>
        <taxon>Eukaryota</taxon>
        <taxon>Metazoa</taxon>
        <taxon>Chordata</taxon>
        <taxon>Craniata</taxon>
        <taxon>Vertebrata</taxon>
        <taxon>Euteleostomi</taxon>
        <taxon>Lepidosauria</taxon>
        <taxon>Squamata</taxon>
        <taxon>Bifurcata</taxon>
        <taxon>Unidentata</taxon>
        <taxon>Episquamata</taxon>
        <taxon>Toxicofera</taxon>
        <taxon>Serpentes</taxon>
        <taxon>Colubroidea</taxon>
        <taxon>Colubridae</taxon>
        <taxon>Colubrinae</taxon>
        <taxon>Pantherophis</taxon>
    </lineage>
</organism>
<dbReference type="PRINTS" id="PR01535">
    <property type="entry name" value="VOMERONASL2R"/>
</dbReference>
<keyword evidence="7" id="KW-0325">Glycoprotein</keyword>
<feature type="transmembrane region" description="Helical" evidence="9">
    <location>
        <begin position="382"/>
        <end position="405"/>
    </location>
</feature>
<evidence type="ECO:0000256" key="3">
    <source>
        <dbReference type="ARBA" id="ARBA00022692"/>
    </source>
</evidence>
<comment type="subcellular location">
    <subcellularLocation>
        <location evidence="1">Cell membrane</location>
        <topology evidence="1">Multi-pass membrane protein</topology>
    </subcellularLocation>
</comment>
<evidence type="ECO:0000256" key="5">
    <source>
        <dbReference type="ARBA" id="ARBA00023040"/>
    </source>
</evidence>
<evidence type="ECO:0000313" key="11">
    <source>
        <dbReference type="Proteomes" id="UP001652622"/>
    </source>
</evidence>
<evidence type="ECO:0000256" key="1">
    <source>
        <dbReference type="ARBA" id="ARBA00004651"/>
    </source>
</evidence>
<evidence type="ECO:0000256" key="6">
    <source>
        <dbReference type="ARBA" id="ARBA00023136"/>
    </source>
</evidence>
<evidence type="ECO:0000256" key="2">
    <source>
        <dbReference type="ARBA" id="ARBA00022475"/>
    </source>
</evidence>
<dbReference type="Gene3D" id="2.10.50.30">
    <property type="entry name" value="GPCR, family 3, nine cysteines domain"/>
    <property type="match status" value="1"/>
</dbReference>
<feature type="transmembrane region" description="Helical" evidence="9">
    <location>
        <begin position="417"/>
        <end position="437"/>
    </location>
</feature>
<keyword evidence="3 9" id="KW-0812">Transmembrane</keyword>
<evidence type="ECO:0000256" key="9">
    <source>
        <dbReference type="SAM" id="Phobius"/>
    </source>
</evidence>
<dbReference type="SUPFAM" id="SSF53822">
    <property type="entry name" value="Periplasmic binding protein-like I"/>
    <property type="match status" value="1"/>
</dbReference>
<feature type="transmembrane region" description="Helical" evidence="9">
    <location>
        <begin position="294"/>
        <end position="321"/>
    </location>
</feature>
<dbReference type="RefSeq" id="XP_060541314.1">
    <property type="nucleotide sequence ID" value="XM_060685331.1"/>
</dbReference>
<feature type="transmembrane region" description="Helical" evidence="9">
    <location>
        <begin position="443"/>
        <end position="465"/>
    </location>
</feature>
<dbReference type="PANTHER" id="PTHR24061:SF599">
    <property type="entry name" value="G-PROTEIN COUPLED RECEPTORS FAMILY 3 PROFILE DOMAIN-CONTAINING PROTEIN"/>
    <property type="match status" value="1"/>
</dbReference>
<dbReference type="Pfam" id="PF07562">
    <property type="entry name" value="NCD3G"/>
    <property type="match status" value="1"/>
</dbReference>
<dbReference type="CDD" id="cd15283">
    <property type="entry name" value="7tmC_V2R_pheromone"/>
    <property type="match status" value="1"/>
</dbReference>
<feature type="domain" description="G-protein coupled receptors family 3 profile" evidence="10">
    <location>
        <begin position="223"/>
        <end position="487"/>
    </location>
</feature>
<evidence type="ECO:0000259" key="10">
    <source>
        <dbReference type="PROSITE" id="PS50259"/>
    </source>
</evidence>
<feature type="transmembrane region" description="Helical" evidence="9">
    <location>
        <begin position="227"/>
        <end position="248"/>
    </location>
</feature>
<dbReference type="InterPro" id="IPR028082">
    <property type="entry name" value="Peripla_BP_I"/>
</dbReference>
<dbReference type="PANTHER" id="PTHR24061">
    <property type="entry name" value="CALCIUM-SENSING RECEPTOR-RELATED"/>
    <property type="match status" value="1"/>
</dbReference>
<keyword evidence="8" id="KW-0807">Transducer</keyword>
<dbReference type="InterPro" id="IPR017978">
    <property type="entry name" value="GPCR_3_C"/>
</dbReference>
<name>A0ABM3YYX8_PANGU</name>
<keyword evidence="6 9" id="KW-0472">Membrane</keyword>